<dbReference type="Proteomes" id="UP000285301">
    <property type="component" value="Unassembled WGS sequence"/>
</dbReference>
<accession>A0A3S3PGG5</accession>
<dbReference type="EMBL" id="NCKU01000630">
    <property type="protein sequence ID" value="RWS14751.1"/>
    <property type="molecule type" value="Genomic_DNA"/>
</dbReference>
<evidence type="ECO:0000313" key="1">
    <source>
        <dbReference type="EMBL" id="RWS14751.1"/>
    </source>
</evidence>
<dbReference type="AlphaFoldDB" id="A0A3S3PGG5"/>
<dbReference type="STRING" id="1965070.A0A3S3PGG5"/>
<dbReference type="PANTHER" id="PTHR38640">
    <property type="entry name" value="GEO09659P1"/>
    <property type="match status" value="1"/>
</dbReference>
<dbReference type="OrthoDB" id="5915502at2759"/>
<gene>
    <name evidence="2" type="ORF">B4U79_00342</name>
    <name evidence="1" type="ORF">B4U79_08448</name>
</gene>
<protein>
    <submittedName>
        <fullName evidence="1">Uncharacterized protein</fullName>
    </submittedName>
</protein>
<reference evidence="1" key="2">
    <citation type="submission" date="2018-11" db="EMBL/GenBank/DDBJ databases">
        <title>Trombidioid mite genomics.</title>
        <authorList>
            <person name="Dong X."/>
        </authorList>
    </citation>
    <scope>NUCLEOTIDE SEQUENCE</scope>
    <source>
        <strain evidence="1">UoL-WK</strain>
    </source>
</reference>
<reference evidence="1 3" key="1">
    <citation type="journal article" date="2018" name="Gigascience">
        <title>Genomes of trombidid mites reveal novel predicted allergens and laterally-transferred genes associated with secondary metabolism.</title>
        <authorList>
            <person name="Dong X."/>
            <person name="Chaisiri K."/>
            <person name="Xia D."/>
            <person name="Armstrong S.D."/>
            <person name="Fang Y."/>
            <person name="Donnelly M.J."/>
            <person name="Kadowaki T."/>
            <person name="McGarry J.W."/>
            <person name="Darby A.C."/>
            <person name="Makepeace B.L."/>
        </authorList>
    </citation>
    <scope>NUCLEOTIDE SEQUENCE [LARGE SCALE GENOMIC DNA]</scope>
    <source>
        <strain evidence="1">UoL-WK</strain>
    </source>
</reference>
<name>A0A3S3PGG5_9ACAR</name>
<dbReference type="PANTHER" id="PTHR38640:SF1">
    <property type="entry name" value="GEO09659P1"/>
    <property type="match status" value="1"/>
</dbReference>
<proteinExistence type="predicted"/>
<keyword evidence="3" id="KW-1185">Reference proteome</keyword>
<evidence type="ECO:0000313" key="2">
    <source>
        <dbReference type="EMBL" id="RWS15184.1"/>
    </source>
</evidence>
<evidence type="ECO:0000313" key="3">
    <source>
        <dbReference type="Proteomes" id="UP000285301"/>
    </source>
</evidence>
<sequence length="173" mass="19859">MQETGAETLLATAVETAAAESEEVTDMDTEPKRRKKSSLGLNCDRVMCCLLPATGSISYQIFAVHVYFPHLLKRTLSTHHLIFENCLLYNSHIGVGLYLYTRKHMKLVPIYYRVMYSVYGSPTLFPPRYCDNIADFKSDSRFIAEWKFDASLHSLREEWKPRTVVIVNSLKIS</sequence>
<organism evidence="1 3">
    <name type="scientific">Dinothrombium tinctorium</name>
    <dbReference type="NCBI Taxonomy" id="1965070"/>
    <lineage>
        <taxon>Eukaryota</taxon>
        <taxon>Metazoa</taxon>
        <taxon>Ecdysozoa</taxon>
        <taxon>Arthropoda</taxon>
        <taxon>Chelicerata</taxon>
        <taxon>Arachnida</taxon>
        <taxon>Acari</taxon>
        <taxon>Acariformes</taxon>
        <taxon>Trombidiformes</taxon>
        <taxon>Prostigmata</taxon>
        <taxon>Anystina</taxon>
        <taxon>Parasitengona</taxon>
        <taxon>Trombidioidea</taxon>
        <taxon>Trombidiidae</taxon>
        <taxon>Dinothrombium</taxon>
    </lineage>
</organism>
<comment type="caution">
    <text evidence="1">The sequence shown here is derived from an EMBL/GenBank/DDBJ whole genome shotgun (WGS) entry which is preliminary data.</text>
</comment>
<dbReference type="EMBL" id="NCKU01000525">
    <property type="protein sequence ID" value="RWS15184.1"/>
    <property type="molecule type" value="Genomic_DNA"/>
</dbReference>